<evidence type="ECO:0000259" key="11">
    <source>
        <dbReference type="PROSITE" id="PS50162"/>
    </source>
</evidence>
<evidence type="ECO:0000256" key="3">
    <source>
        <dbReference type="ARBA" id="ARBA00022741"/>
    </source>
</evidence>
<dbReference type="FunFam" id="3.40.50.300:FF:000239">
    <property type="entry name" value="Meiotic recombination protein DMC1"/>
    <property type="match status" value="1"/>
</dbReference>
<evidence type="ECO:0000256" key="2">
    <source>
        <dbReference type="ARBA" id="ARBA00008897"/>
    </source>
</evidence>
<evidence type="ECO:0000256" key="10">
    <source>
        <dbReference type="SAM" id="MobiDB-lite"/>
    </source>
</evidence>
<feature type="region of interest" description="Disordered" evidence="10">
    <location>
        <begin position="1"/>
        <end position="23"/>
    </location>
</feature>
<keyword evidence="3 9" id="KW-0547">Nucleotide-binding</keyword>
<dbReference type="GO" id="GO:0003690">
    <property type="term" value="F:double-stranded DNA binding"/>
    <property type="evidence" value="ECO:0007669"/>
    <property type="project" value="TreeGrafter"/>
</dbReference>
<dbReference type="InterPro" id="IPR011940">
    <property type="entry name" value="Dmc1"/>
</dbReference>
<comment type="subcellular location">
    <subcellularLocation>
        <location evidence="1">Nucleus</location>
    </subcellularLocation>
</comment>
<evidence type="ECO:0000256" key="8">
    <source>
        <dbReference type="ARBA" id="ARBA00023306"/>
    </source>
</evidence>
<dbReference type="NCBIfam" id="NF003301">
    <property type="entry name" value="PRK04301.1"/>
    <property type="match status" value="1"/>
</dbReference>
<dbReference type="SMART" id="SM00382">
    <property type="entry name" value="AAA"/>
    <property type="match status" value="1"/>
</dbReference>
<dbReference type="NCBIfam" id="TIGR02238">
    <property type="entry name" value="recomb_DMC1"/>
    <property type="match status" value="1"/>
</dbReference>
<dbReference type="InterPro" id="IPR020588">
    <property type="entry name" value="RecA_ATP-bd"/>
</dbReference>
<dbReference type="OrthoDB" id="10251254at2759"/>
<feature type="domain" description="RecA family profile 1" evidence="11">
    <location>
        <begin position="111"/>
        <end position="276"/>
    </location>
</feature>
<dbReference type="GO" id="GO:0000794">
    <property type="term" value="C:condensed nuclear chromosome"/>
    <property type="evidence" value="ECO:0007669"/>
    <property type="project" value="TreeGrafter"/>
</dbReference>
<dbReference type="EMBL" id="VDLU01000001">
    <property type="protein sequence ID" value="TNJ30195.1"/>
    <property type="molecule type" value="Genomic_DNA"/>
</dbReference>
<dbReference type="VEuPathDB" id="GiardiaDB:GMRT_14264"/>
<dbReference type="GO" id="GO:0000150">
    <property type="term" value="F:DNA strand exchange activity"/>
    <property type="evidence" value="ECO:0007669"/>
    <property type="project" value="InterPro"/>
</dbReference>
<name>A0A4Z1SZL9_GIAMU</name>
<protein>
    <submittedName>
        <fullName evidence="13">DNA repair protein RAD51</fullName>
    </submittedName>
</protein>
<dbReference type="Gene3D" id="1.10.150.20">
    <property type="entry name" value="5' to 3' exonuclease, C-terminal subdomain"/>
    <property type="match status" value="1"/>
</dbReference>
<dbReference type="GO" id="GO:0042148">
    <property type="term" value="P:DNA strand invasion"/>
    <property type="evidence" value="ECO:0007669"/>
    <property type="project" value="TreeGrafter"/>
</dbReference>
<dbReference type="InterPro" id="IPR020587">
    <property type="entry name" value="RecA_monomer-monomer_interface"/>
</dbReference>
<dbReference type="SUPFAM" id="SSF52540">
    <property type="entry name" value="P-loop containing nucleoside triphosphate hydrolases"/>
    <property type="match status" value="1"/>
</dbReference>
<dbReference type="PANTHER" id="PTHR22942">
    <property type="entry name" value="RECA/RAD51/RADA DNA STRAND-PAIRING FAMILY MEMBER"/>
    <property type="match status" value="1"/>
</dbReference>
<keyword evidence="6" id="KW-0539">Nucleus</keyword>
<reference evidence="13 14" key="1">
    <citation type="submission" date="2019-05" db="EMBL/GenBank/DDBJ databases">
        <title>The compact genome of Giardia muris reveals important steps in the evolution of intestinal protozoan parasites.</title>
        <authorList>
            <person name="Xu F."/>
            <person name="Jimenez-Gonzalez A."/>
            <person name="Einarsson E."/>
            <person name="Astvaldsson A."/>
            <person name="Peirasmaki D."/>
            <person name="Eckmann L."/>
            <person name="Andersson J.O."/>
            <person name="Svard S.G."/>
            <person name="Jerlstrom-Hultqvist J."/>
        </authorList>
    </citation>
    <scope>NUCLEOTIDE SEQUENCE [LARGE SCALE GENOMIC DNA]</scope>
    <source>
        <strain evidence="13 14">Roberts-Thomson</strain>
    </source>
</reference>
<dbReference type="Pfam" id="PF08423">
    <property type="entry name" value="Rad51"/>
    <property type="match status" value="1"/>
</dbReference>
<dbReference type="InterPro" id="IPR027417">
    <property type="entry name" value="P-loop_NTPase"/>
</dbReference>
<keyword evidence="14" id="KW-1185">Reference proteome</keyword>
<comment type="caution">
    <text evidence="13">The sequence shown here is derived from an EMBL/GenBank/DDBJ whole genome shotgun (WGS) entry which is preliminary data.</text>
</comment>
<dbReference type="PROSITE" id="PS50163">
    <property type="entry name" value="RECA_3"/>
    <property type="match status" value="1"/>
</dbReference>
<evidence type="ECO:0000256" key="5">
    <source>
        <dbReference type="ARBA" id="ARBA00023125"/>
    </source>
</evidence>
<dbReference type="InterPro" id="IPR016467">
    <property type="entry name" value="DNA_recomb/repair_RecA-like"/>
</dbReference>
<keyword evidence="5" id="KW-0238">DNA-binding</keyword>
<dbReference type="InterPro" id="IPR003593">
    <property type="entry name" value="AAA+_ATPase"/>
</dbReference>
<evidence type="ECO:0000256" key="6">
    <source>
        <dbReference type="ARBA" id="ARBA00023242"/>
    </source>
</evidence>
<keyword evidence="7" id="KW-0469">Meiosis</keyword>
<dbReference type="PANTHER" id="PTHR22942:SF39">
    <property type="entry name" value="DNA REPAIR PROTEIN RAD51 HOMOLOG 1"/>
    <property type="match status" value="1"/>
</dbReference>
<evidence type="ECO:0000259" key="12">
    <source>
        <dbReference type="PROSITE" id="PS50163"/>
    </source>
</evidence>
<evidence type="ECO:0000256" key="9">
    <source>
        <dbReference type="RuleBase" id="RU003422"/>
    </source>
</evidence>
<dbReference type="GO" id="GO:0070192">
    <property type="term" value="P:chromosome organization involved in meiotic cell cycle"/>
    <property type="evidence" value="ECO:0007669"/>
    <property type="project" value="TreeGrafter"/>
</dbReference>
<dbReference type="GO" id="GO:0006312">
    <property type="term" value="P:mitotic recombination"/>
    <property type="evidence" value="ECO:0007669"/>
    <property type="project" value="TreeGrafter"/>
</dbReference>
<keyword evidence="4 9" id="KW-0067">ATP-binding</keyword>
<gene>
    <name evidence="13" type="ORF">GMRT_14264</name>
</gene>
<dbReference type="GO" id="GO:0000730">
    <property type="term" value="P:DNA recombinase assembly"/>
    <property type="evidence" value="ECO:0007669"/>
    <property type="project" value="TreeGrafter"/>
</dbReference>
<dbReference type="GO" id="GO:0005524">
    <property type="term" value="F:ATP binding"/>
    <property type="evidence" value="ECO:0007669"/>
    <property type="project" value="UniProtKB-KW"/>
</dbReference>
<dbReference type="Gene3D" id="3.40.50.300">
    <property type="entry name" value="P-loop containing nucleotide triphosphate hydrolases"/>
    <property type="match status" value="1"/>
</dbReference>
<comment type="similarity">
    <text evidence="2">Belongs to the RecA family. DMC1 subfamily.</text>
</comment>
<dbReference type="Proteomes" id="UP000315496">
    <property type="component" value="Chromosome 1"/>
</dbReference>
<dbReference type="PIRSF" id="PIRSF005856">
    <property type="entry name" value="Rad51"/>
    <property type="match status" value="1"/>
</dbReference>
<dbReference type="GO" id="GO:0007131">
    <property type="term" value="P:reciprocal meiotic recombination"/>
    <property type="evidence" value="ECO:0007669"/>
    <property type="project" value="InterPro"/>
</dbReference>
<organism evidence="13 14">
    <name type="scientific">Giardia muris</name>
    <dbReference type="NCBI Taxonomy" id="5742"/>
    <lineage>
        <taxon>Eukaryota</taxon>
        <taxon>Metamonada</taxon>
        <taxon>Diplomonadida</taxon>
        <taxon>Hexamitidae</taxon>
        <taxon>Giardiinae</taxon>
        <taxon>Giardia</taxon>
    </lineage>
</organism>
<dbReference type="InterPro" id="IPR013632">
    <property type="entry name" value="Rad51_C"/>
</dbReference>
<sequence>MSKSVRKVQEQAVPSTSVSCTETELTDVTDTDDNWAPLEELHALGIAAADTKRLKESGIFTIQGLLMQTRKDLGNIRGLSDSKVDKLLEAAHKAIPPGFITGVAALQKRSHVRRIRTGCTELDSLLGGGVESRSITEVFGEFRCGKTQLAHTLAVTAQLDGSRVIYIDTEGTFRPERIGPIAERFGLDPAKALANIMYARVYTHEQQAELIAAAPSQMSEAKYALMVVDSLTALFRVDFVGRGELADRQQHLGKLLAQMTKLADEFNIAIFVTNQVMAQVDGAAMFTADPKKPIGGHVLAHASTTRLYLRKGRGETRVAKIYDSPSLPEAEATFALGNAGVCDAEE</sequence>
<keyword evidence="8" id="KW-0131">Cell cycle</keyword>
<dbReference type="GO" id="GO:0140664">
    <property type="term" value="F:ATP-dependent DNA damage sensor activity"/>
    <property type="evidence" value="ECO:0007669"/>
    <property type="project" value="InterPro"/>
</dbReference>
<evidence type="ECO:0000313" key="13">
    <source>
        <dbReference type="EMBL" id="TNJ30195.1"/>
    </source>
</evidence>
<dbReference type="PROSITE" id="PS50162">
    <property type="entry name" value="RECA_2"/>
    <property type="match status" value="1"/>
</dbReference>
<evidence type="ECO:0000256" key="4">
    <source>
        <dbReference type="ARBA" id="ARBA00022840"/>
    </source>
</evidence>
<evidence type="ECO:0000256" key="7">
    <source>
        <dbReference type="ARBA" id="ARBA00023254"/>
    </source>
</evidence>
<dbReference type="SUPFAM" id="SSF47794">
    <property type="entry name" value="Rad51 N-terminal domain-like"/>
    <property type="match status" value="1"/>
</dbReference>
<feature type="domain" description="RecA family profile 2" evidence="12">
    <location>
        <begin position="283"/>
        <end position="346"/>
    </location>
</feature>
<dbReference type="GO" id="GO:0003697">
    <property type="term" value="F:single-stranded DNA binding"/>
    <property type="evidence" value="ECO:0007669"/>
    <property type="project" value="TreeGrafter"/>
</dbReference>
<accession>A0A4Z1SZL9</accession>
<dbReference type="InterPro" id="IPR010995">
    <property type="entry name" value="DNA_repair_Rad51/TF_NusA_a-hlx"/>
</dbReference>
<proteinExistence type="inferred from homology"/>
<dbReference type="AlphaFoldDB" id="A0A4Z1SZL9"/>
<evidence type="ECO:0000313" key="14">
    <source>
        <dbReference type="Proteomes" id="UP000315496"/>
    </source>
</evidence>
<evidence type="ECO:0000256" key="1">
    <source>
        <dbReference type="ARBA" id="ARBA00004123"/>
    </source>
</evidence>